<keyword evidence="7" id="KW-0963">Cytoplasm</keyword>
<comment type="similarity">
    <text evidence="1 7">Belongs to the esterase D family.</text>
</comment>
<organism evidence="8 9">
    <name type="scientific">Smittium simulii</name>
    <dbReference type="NCBI Taxonomy" id="133385"/>
    <lineage>
        <taxon>Eukaryota</taxon>
        <taxon>Fungi</taxon>
        <taxon>Fungi incertae sedis</taxon>
        <taxon>Zoopagomycota</taxon>
        <taxon>Kickxellomycotina</taxon>
        <taxon>Harpellomycetes</taxon>
        <taxon>Harpellales</taxon>
        <taxon>Legeriomycetaceae</taxon>
        <taxon>Smittium</taxon>
    </lineage>
</organism>
<dbReference type="GO" id="GO:0052689">
    <property type="term" value="F:carboxylic ester hydrolase activity"/>
    <property type="evidence" value="ECO:0007669"/>
    <property type="project" value="UniProtKB-KW"/>
</dbReference>
<dbReference type="NCBIfam" id="TIGR02821">
    <property type="entry name" value="fghA_ester_D"/>
    <property type="match status" value="1"/>
</dbReference>
<reference evidence="8 9" key="1">
    <citation type="journal article" date="2018" name="MBio">
        <title>Comparative Genomics Reveals the Core Gene Toolbox for the Fungus-Insect Symbiosis.</title>
        <authorList>
            <person name="Wang Y."/>
            <person name="Stata M."/>
            <person name="Wang W."/>
            <person name="Stajich J.E."/>
            <person name="White M.M."/>
            <person name="Moncalvo J.M."/>
        </authorList>
    </citation>
    <scope>NUCLEOTIDE SEQUENCE [LARGE SCALE GENOMIC DNA]</scope>
    <source>
        <strain evidence="8 9">SWE-8-4</strain>
    </source>
</reference>
<dbReference type="Pfam" id="PF00756">
    <property type="entry name" value="Esterase"/>
    <property type="match status" value="1"/>
</dbReference>
<dbReference type="PANTHER" id="PTHR10061:SF0">
    <property type="entry name" value="S-FORMYLGLUTATHIONE HYDROLASE"/>
    <property type="match status" value="1"/>
</dbReference>
<dbReference type="GO" id="GO:0046294">
    <property type="term" value="P:formaldehyde catabolic process"/>
    <property type="evidence" value="ECO:0007669"/>
    <property type="project" value="InterPro"/>
</dbReference>
<gene>
    <name evidence="8" type="ORF">BB561_000347</name>
</gene>
<dbReference type="OrthoDB" id="420518at2759"/>
<proteinExistence type="inferred from homology"/>
<dbReference type="FunFam" id="3.40.50.1820:FF:000002">
    <property type="entry name" value="S-formylglutathione hydrolase"/>
    <property type="match status" value="1"/>
</dbReference>
<evidence type="ECO:0000313" key="8">
    <source>
        <dbReference type="EMBL" id="PVU97713.1"/>
    </source>
</evidence>
<comment type="catalytic activity">
    <reaction evidence="7">
        <text>S-formylglutathione + H2O = formate + glutathione + H(+)</text>
        <dbReference type="Rhea" id="RHEA:14961"/>
        <dbReference type="ChEBI" id="CHEBI:15377"/>
        <dbReference type="ChEBI" id="CHEBI:15378"/>
        <dbReference type="ChEBI" id="CHEBI:15740"/>
        <dbReference type="ChEBI" id="CHEBI:57688"/>
        <dbReference type="ChEBI" id="CHEBI:57925"/>
        <dbReference type="EC" id="3.1.2.12"/>
    </reaction>
</comment>
<protein>
    <recommendedName>
        <fullName evidence="3 7">S-formylglutathione hydrolase</fullName>
        <ecNumber evidence="2 7">3.1.2.12</ecNumber>
    </recommendedName>
</protein>
<keyword evidence="9" id="KW-1185">Reference proteome</keyword>
<dbReference type="Proteomes" id="UP000245383">
    <property type="component" value="Unassembled WGS sequence"/>
</dbReference>
<dbReference type="SUPFAM" id="SSF53474">
    <property type="entry name" value="alpha/beta-Hydrolases"/>
    <property type="match status" value="1"/>
</dbReference>
<keyword evidence="5 7" id="KW-0378">Hydrolase</keyword>
<accession>A0A2T9YZF1</accession>
<dbReference type="InterPro" id="IPR014186">
    <property type="entry name" value="S-formylglutathione_hydrol"/>
</dbReference>
<evidence type="ECO:0000256" key="3">
    <source>
        <dbReference type="ARBA" id="ARBA00016774"/>
    </source>
</evidence>
<feature type="active site" description="Charge relay system" evidence="6">
    <location>
        <position position="155"/>
    </location>
</feature>
<dbReference type="GO" id="GO:0018738">
    <property type="term" value="F:S-formylglutathione hydrolase activity"/>
    <property type="evidence" value="ECO:0007669"/>
    <property type="project" value="UniProtKB-EC"/>
</dbReference>
<comment type="caution">
    <text evidence="8">The sequence shown here is derived from an EMBL/GenBank/DDBJ whole genome shotgun (WGS) entry which is preliminary data.</text>
</comment>
<dbReference type="InterPro" id="IPR000801">
    <property type="entry name" value="Esterase-like"/>
</dbReference>
<feature type="active site" description="Charge relay system" evidence="6">
    <location>
        <position position="268"/>
    </location>
</feature>
<dbReference type="GO" id="GO:0005829">
    <property type="term" value="C:cytosol"/>
    <property type="evidence" value="ECO:0007669"/>
    <property type="project" value="TreeGrafter"/>
</dbReference>
<evidence type="ECO:0000256" key="1">
    <source>
        <dbReference type="ARBA" id="ARBA00005622"/>
    </source>
</evidence>
<dbReference type="AlphaFoldDB" id="A0A2T9YZF1"/>
<dbReference type="Gene3D" id="3.40.50.1820">
    <property type="entry name" value="alpha/beta hydrolase"/>
    <property type="match status" value="1"/>
</dbReference>
<keyword evidence="4 7" id="KW-0719">Serine esterase</keyword>
<evidence type="ECO:0000256" key="5">
    <source>
        <dbReference type="ARBA" id="ARBA00022801"/>
    </source>
</evidence>
<evidence type="ECO:0000256" key="2">
    <source>
        <dbReference type="ARBA" id="ARBA00012479"/>
    </source>
</evidence>
<dbReference type="EC" id="3.1.2.12" evidence="2 7"/>
<sequence length="290" mass="32438">MTDYKLEQVQKNSCFGGVVYKYQHYSPVLSCTMRFNIYLPPAVSANPNSKVPVLYFLSGLTCTEDNMITKSGVLQYLSNENIALVTPDTSPRNCGIEGEEDAWDLGTGAGFYVDATTPKWSKHYNMYSYISNELPEIISSNFPIIKSKSSIFGHSMGGHGAIMIALRNPGMFKSVSAFAPICHPSECHVGIKCFEEYLGPKSACWDKYDSTELASNYQDQHISILMDQGSDDSFLKDNSLLPDHLVAAVENSKSFISLETRVHPGYDHSYWFVQSFIKDHIDFHAKFLNA</sequence>
<dbReference type="STRING" id="133385.A0A2T9YZF1"/>
<feature type="active site" description="Charge relay system" evidence="6">
    <location>
        <position position="232"/>
    </location>
</feature>
<dbReference type="PANTHER" id="PTHR10061">
    <property type="entry name" value="S-FORMYLGLUTATHIONE HYDROLASE"/>
    <property type="match status" value="1"/>
</dbReference>
<comment type="subcellular location">
    <subcellularLocation>
        <location evidence="7">Cytoplasm</location>
    </subcellularLocation>
</comment>
<name>A0A2T9YZF1_9FUNG</name>
<evidence type="ECO:0000256" key="4">
    <source>
        <dbReference type="ARBA" id="ARBA00022487"/>
    </source>
</evidence>
<comment type="function">
    <text evidence="7">Serine hydrolase involved in the detoxification of formaldehyde.</text>
</comment>
<dbReference type="EMBL" id="MBFR01000008">
    <property type="protein sequence ID" value="PVU97713.1"/>
    <property type="molecule type" value="Genomic_DNA"/>
</dbReference>
<evidence type="ECO:0000256" key="7">
    <source>
        <dbReference type="RuleBase" id="RU363068"/>
    </source>
</evidence>
<dbReference type="InterPro" id="IPR029058">
    <property type="entry name" value="AB_hydrolase_fold"/>
</dbReference>
<evidence type="ECO:0000256" key="6">
    <source>
        <dbReference type="PIRSR" id="PIRSR614186-1"/>
    </source>
</evidence>
<evidence type="ECO:0000313" key="9">
    <source>
        <dbReference type="Proteomes" id="UP000245383"/>
    </source>
</evidence>